<dbReference type="InterPro" id="IPR009003">
    <property type="entry name" value="Peptidase_S1_PA"/>
</dbReference>
<dbReference type="GO" id="GO:0004252">
    <property type="term" value="F:serine-type endopeptidase activity"/>
    <property type="evidence" value="ECO:0007669"/>
    <property type="project" value="InterPro"/>
</dbReference>
<feature type="chain" id="PRO_5042478839" evidence="6">
    <location>
        <begin position="23"/>
        <end position="299"/>
    </location>
</feature>
<keyword evidence="1" id="KW-0645">Protease</keyword>
<evidence type="ECO:0000256" key="4">
    <source>
        <dbReference type="ARBA" id="ARBA00023157"/>
    </source>
</evidence>
<organism evidence="8 9">
    <name type="scientific">Cephus cinctus</name>
    <name type="common">Wheat stem sawfly</name>
    <dbReference type="NCBI Taxonomy" id="211228"/>
    <lineage>
        <taxon>Eukaryota</taxon>
        <taxon>Metazoa</taxon>
        <taxon>Ecdysozoa</taxon>
        <taxon>Arthropoda</taxon>
        <taxon>Hexapoda</taxon>
        <taxon>Insecta</taxon>
        <taxon>Pterygota</taxon>
        <taxon>Neoptera</taxon>
        <taxon>Endopterygota</taxon>
        <taxon>Hymenoptera</taxon>
        <taxon>Cephoidea</taxon>
        <taxon>Cephidae</taxon>
        <taxon>Cephus</taxon>
    </lineage>
</organism>
<evidence type="ECO:0000256" key="5">
    <source>
        <dbReference type="ARBA" id="ARBA00023180"/>
    </source>
</evidence>
<evidence type="ECO:0000256" key="2">
    <source>
        <dbReference type="ARBA" id="ARBA00022801"/>
    </source>
</evidence>
<name>A0AAJ7W7K2_CEPCN</name>
<evidence type="ECO:0000313" key="9">
    <source>
        <dbReference type="RefSeq" id="XP_024947341.1"/>
    </source>
</evidence>
<dbReference type="KEGG" id="ccin:107274315"/>
<accession>A0AAJ7W7K2</accession>
<dbReference type="PANTHER" id="PTHR24252:SF27">
    <property type="entry name" value="TRANSMEMBRANE PROTEASE SERINE 3-LIKE"/>
    <property type="match status" value="1"/>
</dbReference>
<dbReference type="InterPro" id="IPR018114">
    <property type="entry name" value="TRYPSIN_HIS"/>
</dbReference>
<evidence type="ECO:0000259" key="7">
    <source>
        <dbReference type="PROSITE" id="PS50240"/>
    </source>
</evidence>
<keyword evidence="4" id="KW-1015">Disulfide bond</keyword>
<evidence type="ECO:0000313" key="8">
    <source>
        <dbReference type="Proteomes" id="UP000694920"/>
    </source>
</evidence>
<dbReference type="AlphaFoldDB" id="A0AAJ7W7K2"/>
<dbReference type="FunFam" id="2.40.10.10:FF:000073">
    <property type="entry name" value="Trypsin alpha"/>
    <property type="match status" value="1"/>
</dbReference>
<dbReference type="GO" id="GO:0006508">
    <property type="term" value="P:proteolysis"/>
    <property type="evidence" value="ECO:0007669"/>
    <property type="project" value="UniProtKB-KW"/>
</dbReference>
<keyword evidence="3" id="KW-0720">Serine protease</keyword>
<protein>
    <submittedName>
        <fullName evidence="9">Trypsin 5G1 isoform X1</fullName>
    </submittedName>
</protein>
<proteinExistence type="predicted"/>
<feature type="domain" description="Peptidase S1" evidence="7">
    <location>
        <begin position="29"/>
        <end position="277"/>
    </location>
</feature>
<evidence type="ECO:0000256" key="3">
    <source>
        <dbReference type="ARBA" id="ARBA00022825"/>
    </source>
</evidence>
<dbReference type="InterPro" id="IPR001254">
    <property type="entry name" value="Trypsin_dom"/>
</dbReference>
<dbReference type="InterPro" id="IPR001314">
    <property type="entry name" value="Peptidase_S1A"/>
</dbReference>
<dbReference type="CDD" id="cd00190">
    <property type="entry name" value="Tryp_SPc"/>
    <property type="match status" value="1"/>
</dbReference>
<keyword evidence="2" id="KW-0378">Hydrolase</keyword>
<dbReference type="InterPro" id="IPR043504">
    <property type="entry name" value="Peptidase_S1_PA_chymotrypsin"/>
</dbReference>
<dbReference type="Gene3D" id="2.40.10.10">
    <property type="entry name" value="Trypsin-like serine proteases"/>
    <property type="match status" value="1"/>
</dbReference>
<dbReference type="SMART" id="SM00020">
    <property type="entry name" value="Tryp_SPc"/>
    <property type="match status" value="1"/>
</dbReference>
<gene>
    <name evidence="9" type="primary">LOC107274315</name>
</gene>
<sequence>MWTYPVLCCYLLLSCVVRILDTSQTDSRIVGGTDTTIDKVPYQIQLLVSGRFFCGGSIISEYWILTAAHCVLGNTAFITIRTGTSLRNIGGTVHTVDTVIHHNSYDTEVYDYDIAVIKLVEPIEFDEIRQPVLLPDRDFEVNDNELLQISGWGRLEYLGASTLQLQVAYVPTVSTVSCLNAYGNLKNVTDRMLCAGFLDTGGIDACSGDSGGPAVYRDKLGLQLSPRVISRGASQLPNVSQEPSRVMESRSEASQRNGNNCLSFYFLRIEFIEYTSDPNETSAGTRKNCKIKKSLFALI</sequence>
<dbReference type="Proteomes" id="UP000694920">
    <property type="component" value="Unplaced"/>
</dbReference>
<keyword evidence="6" id="KW-0732">Signal</keyword>
<evidence type="ECO:0000256" key="6">
    <source>
        <dbReference type="SAM" id="SignalP"/>
    </source>
</evidence>
<reference evidence="9" key="1">
    <citation type="submission" date="2025-08" db="UniProtKB">
        <authorList>
            <consortium name="RefSeq"/>
        </authorList>
    </citation>
    <scope>IDENTIFICATION</scope>
</reference>
<keyword evidence="5" id="KW-0325">Glycoprotein</keyword>
<dbReference type="GeneID" id="107274315"/>
<feature type="signal peptide" evidence="6">
    <location>
        <begin position="1"/>
        <end position="22"/>
    </location>
</feature>
<dbReference type="RefSeq" id="XP_024947341.1">
    <property type="nucleotide sequence ID" value="XM_025091573.1"/>
</dbReference>
<evidence type="ECO:0000256" key="1">
    <source>
        <dbReference type="ARBA" id="ARBA00022670"/>
    </source>
</evidence>
<keyword evidence="8" id="KW-1185">Reference proteome</keyword>
<dbReference type="SUPFAM" id="SSF50494">
    <property type="entry name" value="Trypsin-like serine proteases"/>
    <property type="match status" value="1"/>
</dbReference>
<dbReference type="PROSITE" id="PS00134">
    <property type="entry name" value="TRYPSIN_HIS"/>
    <property type="match status" value="1"/>
</dbReference>
<dbReference type="PRINTS" id="PR00722">
    <property type="entry name" value="CHYMOTRYPSIN"/>
</dbReference>
<dbReference type="PANTHER" id="PTHR24252">
    <property type="entry name" value="ACROSIN-RELATED"/>
    <property type="match status" value="1"/>
</dbReference>
<dbReference type="PROSITE" id="PS50240">
    <property type="entry name" value="TRYPSIN_DOM"/>
    <property type="match status" value="1"/>
</dbReference>
<dbReference type="Pfam" id="PF00089">
    <property type="entry name" value="Trypsin"/>
    <property type="match status" value="1"/>
</dbReference>